<protein>
    <recommendedName>
        <fullName evidence="1">Bardet-Biedl syndrome 1 N-terminal domain-containing protein</fullName>
    </recommendedName>
</protein>
<dbReference type="Pfam" id="PF14779">
    <property type="entry name" value="BBS1"/>
    <property type="match status" value="1"/>
</dbReference>
<dbReference type="GO" id="GO:0034464">
    <property type="term" value="C:BBSome"/>
    <property type="evidence" value="ECO:0007669"/>
    <property type="project" value="InterPro"/>
</dbReference>
<sequence>MNVNTSSKWTRALWEPAAGIQTSKDFVVLSDLQGRGDYQLILVDESSLPFKLKLFKGLKPIVESALAECPTGIVGFACDSGNSDSTCLAVACGSSLLIYRNMKPYYRYNVPQRDILTSEMELWGLLIKSQIQKGQLLEGLKGCRFRVGPPVQQHSISELSHQSQRLLTFEEDNSIENIQEIQNLFIDLF</sequence>
<organism evidence="2 3">
    <name type="scientific">Meloidogyne enterolobii</name>
    <name type="common">Root-knot nematode worm</name>
    <name type="synonym">Meloidogyne mayaguensis</name>
    <dbReference type="NCBI Taxonomy" id="390850"/>
    <lineage>
        <taxon>Eukaryota</taxon>
        <taxon>Metazoa</taxon>
        <taxon>Ecdysozoa</taxon>
        <taxon>Nematoda</taxon>
        <taxon>Chromadorea</taxon>
        <taxon>Rhabditida</taxon>
        <taxon>Tylenchina</taxon>
        <taxon>Tylenchomorpha</taxon>
        <taxon>Tylenchoidea</taxon>
        <taxon>Meloidogynidae</taxon>
        <taxon>Meloidogyninae</taxon>
        <taxon>Meloidogyne</taxon>
    </lineage>
</organism>
<dbReference type="InterPro" id="IPR028784">
    <property type="entry name" value="BBS1"/>
</dbReference>
<dbReference type="GO" id="GO:0005930">
    <property type="term" value="C:axoneme"/>
    <property type="evidence" value="ECO:0007669"/>
    <property type="project" value="TreeGrafter"/>
</dbReference>
<dbReference type="GO" id="GO:0005119">
    <property type="term" value="F:smoothened binding"/>
    <property type="evidence" value="ECO:0007669"/>
    <property type="project" value="TreeGrafter"/>
</dbReference>
<evidence type="ECO:0000313" key="3">
    <source>
        <dbReference type="Proteomes" id="UP000580250"/>
    </source>
</evidence>
<dbReference type="PANTHER" id="PTHR20870">
    <property type="entry name" value="BARDET-BIEDL SYNDROME 1 PROTEIN"/>
    <property type="match status" value="1"/>
</dbReference>
<feature type="domain" description="Bardet-Biedl syndrome 1 N-terminal" evidence="1">
    <location>
        <begin position="9"/>
        <end position="177"/>
    </location>
</feature>
<dbReference type="InterPro" id="IPR032728">
    <property type="entry name" value="BBS1_N"/>
</dbReference>
<dbReference type="GO" id="GO:1905515">
    <property type="term" value="P:non-motile cilium assembly"/>
    <property type="evidence" value="ECO:0007669"/>
    <property type="project" value="InterPro"/>
</dbReference>
<gene>
    <name evidence="2" type="ORF">MENT_LOCUS1565</name>
</gene>
<evidence type="ECO:0000259" key="1">
    <source>
        <dbReference type="Pfam" id="PF14779"/>
    </source>
</evidence>
<dbReference type="GO" id="GO:0061512">
    <property type="term" value="P:protein localization to cilium"/>
    <property type="evidence" value="ECO:0007669"/>
    <property type="project" value="TreeGrafter"/>
</dbReference>
<dbReference type="GO" id="GO:0005813">
    <property type="term" value="C:centrosome"/>
    <property type="evidence" value="ECO:0007669"/>
    <property type="project" value="TreeGrafter"/>
</dbReference>
<dbReference type="PANTHER" id="PTHR20870:SF0">
    <property type="entry name" value="BARDET-BIEDL SYNDROME 1 PROTEIN"/>
    <property type="match status" value="1"/>
</dbReference>
<reference evidence="2 3" key="1">
    <citation type="submission" date="2020-08" db="EMBL/GenBank/DDBJ databases">
        <authorList>
            <person name="Koutsovoulos G."/>
            <person name="Danchin GJ E."/>
        </authorList>
    </citation>
    <scope>NUCLEOTIDE SEQUENCE [LARGE SCALE GENOMIC DNA]</scope>
</reference>
<dbReference type="AlphaFoldDB" id="A0A6V7TPX5"/>
<evidence type="ECO:0000313" key="2">
    <source>
        <dbReference type="EMBL" id="CAD2126597.1"/>
    </source>
</evidence>
<dbReference type="EMBL" id="CAJEWN010000005">
    <property type="protein sequence ID" value="CAD2126597.1"/>
    <property type="molecule type" value="Genomic_DNA"/>
</dbReference>
<dbReference type="Proteomes" id="UP000580250">
    <property type="component" value="Unassembled WGS sequence"/>
</dbReference>
<comment type="caution">
    <text evidence="2">The sequence shown here is derived from an EMBL/GenBank/DDBJ whole genome shotgun (WGS) entry which is preliminary data.</text>
</comment>
<dbReference type="GO" id="GO:0005113">
    <property type="term" value="F:patched binding"/>
    <property type="evidence" value="ECO:0007669"/>
    <property type="project" value="TreeGrafter"/>
</dbReference>
<dbReference type="OrthoDB" id="10259809at2759"/>
<name>A0A6V7TPX5_MELEN</name>
<accession>A0A6V7TPX5</accession>
<proteinExistence type="predicted"/>